<evidence type="ECO:0000313" key="4">
    <source>
        <dbReference type="Proteomes" id="UP000326364"/>
    </source>
</evidence>
<name>A0A5J5I8W6_9SPHN</name>
<sequence length="176" mass="18908">MDRTLTAFAGDLWIATGDEGEVRAALRAMGDDAQNILLFDDATGRQVDIDLRGPAVEEARGRGRPKLGVQPREVTLLPRHWEWLATQPGGASATIRRLVEDARKASALMPDPRAAMDAAYHFMTAMAGDRPGYEAAIRALFAKEAAPFTALSEGWPSGIRDHARALAAPAFGDAAQ</sequence>
<accession>A0A5J5I8W6</accession>
<dbReference type="AlphaFoldDB" id="A0A5J5I8W6"/>
<evidence type="ECO:0000313" key="3">
    <source>
        <dbReference type="Proteomes" id="UP000325933"/>
    </source>
</evidence>
<dbReference type="Proteomes" id="UP000326364">
    <property type="component" value="Unassembled WGS sequence"/>
</dbReference>
<keyword evidence="4" id="KW-1185">Reference proteome</keyword>
<dbReference type="Proteomes" id="UP000325933">
    <property type="component" value="Unassembled WGS sequence"/>
</dbReference>
<dbReference type="EMBL" id="VYQA01000002">
    <property type="protein sequence ID" value="KAA9033242.1"/>
    <property type="molecule type" value="Genomic_DNA"/>
</dbReference>
<reference evidence="3 4" key="1">
    <citation type="submission" date="2019-09" db="EMBL/GenBank/DDBJ databases">
        <authorList>
            <person name="Feng G."/>
        </authorList>
    </citation>
    <scope>NUCLEOTIDE SEQUENCE [LARGE SCALE GENOMIC DNA]</scope>
    <source>
        <strain evidence="2 3">KACC 19283</strain>
        <strain evidence="1 4">KACC 19284</strain>
    </source>
</reference>
<proteinExistence type="predicted"/>
<evidence type="ECO:0000313" key="1">
    <source>
        <dbReference type="EMBL" id="KAA9020915.1"/>
    </source>
</evidence>
<gene>
    <name evidence="2" type="ORF">F4U95_04455</name>
    <name evidence="1" type="ORF">F4U96_04455</name>
</gene>
<comment type="caution">
    <text evidence="2">The sequence shown here is derived from an EMBL/GenBank/DDBJ whole genome shotgun (WGS) entry which is preliminary data.</text>
</comment>
<dbReference type="EMBL" id="VYQB01000002">
    <property type="protein sequence ID" value="KAA9020915.1"/>
    <property type="molecule type" value="Genomic_DNA"/>
</dbReference>
<organism evidence="2 3">
    <name type="scientific">Sphingobium limneticum</name>
    <dbReference type="NCBI Taxonomy" id="1007511"/>
    <lineage>
        <taxon>Bacteria</taxon>
        <taxon>Pseudomonadati</taxon>
        <taxon>Pseudomonadota</taxon>
        <taxon>Alphaproteobacteria</taxon>
        <taxon>Sphingomonadales</taxon>
        <taxon>Sphingomonadaceae</taxon>
        <taxon>Sphingobium</taxon>
    </lineage>
</organism>
<evidence type="ECO:0000313" key="2">
    <source>
        <dbReference type="EMBL" id="KAA9033242.1"/>
    </source>
</evidence>
<dbReference type="InterPro" id="IPR018715">
    <property type="entry name" value="DUF2239"/>
</dbReference>
<protein>
    <submittedName>
        <fullName evidence="2">DUF2239 family protein</fullName>
    </submittedName>
</protein>
<dbReference type="RefSeq" id="WP_150424714.1">
    <property type="nucleotide sequence ID" value="NZ_VYQA01000002.1"/>
</dbReference>
<dbReference type="Pfam" id="PF09998">
    <property type="entry name" value="DUF2239"/>
    <property type="match status" value="1"/>
</dbReference>